<dbReference type="AlphaFoldDB" id="A0A8J2L1H7"/>
<dbReference type="Proteomes" id="UP000708208">
    <property type="component" value="Unassembled WGS sequence"/>
</dbReference>
<protein>
    <submittedName>
        <fullName evidence="1">Uncharacterized protein</fullName>
    </submittedName>
</protein>
<evidence type="ECO:0000313" key="1">
    <source>
        <dbReference type="EMBL" id="CAG7823987.1"/>
    </source>
</evidence>
<proteinExistence type="predicted"/>
<sequence>MGNCLRYFPGVKPESDGECKSGMLALLLDLQQDVKANRKSLKLLDKIASDSHLIKVAVNAQIKKVEALEKKVESVETRLDAEIVHLKNELCQQKYIIYRGSCIITGLEISKSLSHRAIDTAIRDGCCLATH</sequence>
<dbReference type="EMBL" id="CAJVCH010531291">
    <property type="protein sequence ID" value="CAG7823987.1"/>
    <property type="molecule type" value="Genomic_DNA"/>
</dbReference>
<evidence type="ECO:0000313" key="2">
    <source>
        <dbReference type="Proteomes" id="UP000708208"/>
    </source>
</evidence>
<gene>
    <name evidence="1" type="ORF">AFUS01_LOCUS34172</name>
</gene>
<keyword evidence="2" id="KW-1185">Reference proteome</keyword>
<accession>A0A8J2L1H7</accession>
<organism evidence="1 2">
    <name type="scientific">Allacma fusca</name>
    <dbReference type="NCBI Taxonomy" id="39272"/>
    <lineage>
        <taxon>Eukaryota</taxon>
        <taxon>Metazoa</taxon>
        <taxon>Ecdysozoa</taxon>
        <taxon>Arthropoda</taxon>
        <taxon>Hexapoda</taxon>
        <taxon>Collembola</taxon>
        <taxon>Symphypleona</taxon>
        <taxon>Sminthuridae</taxon>
        <taxon>Allacma</taxon>
    </lineage>
</organism>
<reference evidence="1" key="1">
    <citation type="submission" date="2021-06" db="EMBL/GenBank/DDBJ databases">
        <authorList>
            <person name="Hodson N. C."/>
            <person name="Mongue J. A."/>
            <person name="Jaron S. K."/>
        </authorList>
    </citation>
    <scope>NUCLEOTIDE SEQUENCE</scope>
</reference>
<comment type="caution">
    <text evidence="1">The sequence shown here is derived from an EMBL/GenBank/DDBJ whole genome shotgun (WGS) entry which is preliminary data.</text>
</comment>
<name>A0A8J2L1H7_9HEXA</name>